<dbReference type="SMART" id="SM00181">
    <property type="entry name" value="EGF"/>
    <property type="match status" value="13"/>
</dbReference>
<evidence type="ECO:0000256" key="7">
    <source>
        <dbReference type="ARBA" id="ARBA00022737"/>
    </source>
</evidence>
<feature type="domain" description="EGF-like" evidence="14">
    <location>
        <begin position="832"/>
        <end position="871"/>
    </location>
</feature>
<dbReference type="InterPro" id="IPR052235">
    <property type="entry name" value="Nephronectin_domain"/>
</dbReference>
<dbReference type="Proteomes" id="UP001154078">
    <property type="component" value="Chromosome 8"/>
</dbReference>
<reference evidence="15" key="1">
    <citation type="submission" date="2021-12" db="EMBL/GenBank/DDBJ databases">
        <authorList>
            <person name="King R."/>
        </authorList>
    </citation>
    <scope>NUCLEOTIDE SEQUENCE</scope>
</reference>
<dbReference type="FunFam" id="2.10.25.10:FF:000139">
    <property type="entry name" value="Fibulin-1"/>
    <property type="match status" value="1"/>
</dbReference>
<dbReference type="Pfam" id="PF12662">
    <property type="entry name" value="cEGF"/>
    <property type="match status" value="2"/>
</dbReference>
<evidence type="ECO:0000256" key="6">
    <source>
        <dbReference type="ARBA" id="ARBA00022729"/>
    </source>
</evidence>
<evidence type="ECO:0000313" key="16">
    <source>
        <dbReference type="Proteomes" id="UP001154078"/>
    </source>
</evidence>
<dbReference type="InterPro" id="IPR000742">
    <property type="entry name" value="EGF"/>
</dbReference>
<evidence type="ECO:0000256" key="9">
    <source>
        <dbReference type="ARBA" id="ARBA00023157"/>
    </source>
</evidence>
<evidence type="ECO:0000256" key="11">
    <source>
        <dbReference type="PROSITE-ProRule" id="PRU00076"/>
    </source>
</evidence>
<comment type="similarity">
    <text evidence="2">Belongs to the fibulin family.</text>
</comment>
<dbReference type="PANTHER" id="PTHR24050">
    <property type="entry name" value="PA14 DOMAIN-CONTAINING PROTEIN"/>
    <property type="match status" value="1"/>
</dbReference>
<gene>
    <name evidence="15" type="ORF">MELIAE_LOCUS11424</name>
</gene>
<dbReference type="FunFam" id="2.10.25.10:FF:000038">
    <property type="entry name" value="Fibrillin 2"/>
    <property type="match status" value="1"/>
</dbReference>
<accession>A0A9P0BDW8</accession>
<dbReference type="FunFam" id="2.10.25.10:FF:000240">
    <property type="entry name" value="Vitamin K-dependent protein S"/>
    <property type="match status" value="1"/>
</dbReference>
<dbReference type="InterPro" id="IPR001881">
    <property type="entry name" value="EGF-like_Ca-bd_dom"/>
</dbReference>
<dbReference type="SUPFAM" id="SSF57184">
    <property type="entry name" value="Growth factor receptor domain"/>
    <property type="match status" value="4"/>
</dbReference>
<evidence type="ECO:0000259" key="14">
    <source>
        <dbReference type="PROSITE" id="PS50026"/>
    </source>
</evidence>
<evidence type="ECO:0000256" key="10">
    <source>
        <dbReference type="ARBA" id="ARBA00023180"/>
    </source>
</evidence>
<keyword evidence="3" id="KW-0964">Secreted</keyword>
<dbReference type="PROSITE" id="PS01186">
    <property type="entry name" value="EGF_2"/>
    <property type="match status" value="4"/>
</dbReference>
<name>A0A9P0BDW8_BRAAE</name>
<dbReference type="FunFam" id="2.10.25.10:FF:000005">
    <property type="entry name" value="Fibrillin 2"/>
    <property type="match status" value="2"/>
</dbReference>
<feature type="domain" description="EGF-like" evidence="14">
    <location>
        <begin position="789"/>
        <end position="827"/>
    </location>
</feature>
<dbReference type="PROSITE" id="PS00010">
    <property type="entry name" value="ASX_HYDROXYL"/>
    <property type="match status" value="5"/>
</dbReference>
<dbReference type="OrthoDB" id="10022113at2759"/>
<evidence type="ECO:0000256" key="8">
    <source>
        <dbReference type="ARBA" id="ARBA00022837"/>
    </source>
</evidence>
<evidence type="ECO:0000313" key="15">
    <source>
        <dbReference type="EMBL" id="CAH0562249.1"/>
    </source>
</evidence>
<feature type="domain" description="EGF-like" evidence="14">
    <location>
        <begin position="872"/>
        <end position="912"/>
    </location>
</feature>
<dbReference type="AlphaFoldDB" id="A0A9P0BDW8"/>
<keyword evidence="4" id="KW-0272">Extracellular matrix</keyword>
<keyword evidence="9" id="KW-1015">Disulfide bond</keyword>
<keyword evidence="16" id="KW-1185">Reference proteome</keyword>
<dbReference type="PROSITE" id="PS50026">
    <property type="entry name" value="EGF_3"/>
    <property type="match status" value="5"/>
</dbReference>
<feature type="chain" id="PRO_5040434591" description="EGF-like domain-containing protein" evidence="13">
    <location>
        <begin position="20"/>
        <end position="1130"/>
    </location>
</feature>
<evidence type="ECO:0000256" key="5">
    <source>
        <dbReference type="ARBA" id="ARBA00022536"/>
    </source>
</evidence>
<feature type="signal peptide" evidence="13">
    <location>
        <begin position="1"/>
        <end position="19"/>
    </location>
</feature>
<dbReference type="InterPro" id="IPR049883">
    <property type="entry name" value="NOTCH1_EGF-like"/>
</dbReference>
<dbReference type="Gene3D" id="2.10.25.10">
    <property type="entry name" value="Laminin"/>
    <property type="match status" value="14"/>
</dbReference>
<dbReference type="PANTHER" id="PTHR24050:SF27">
    <property type="entry name" value="FIBRILLIN-1"/>
    <property type="match status" value="1"/>
</dbReference>
<feature type="domain" description="EGF-like" evidence="14">
    <location>
        <begin position="913"/>
        <end position="955"/>
    </location>
</feature>
<dbReference type="Pfam" id="PF07645">
    <property type="entry name" value="EGF_CA"/>
    <property type="match status" value="9"/>
</dbReference>
<evidence type="ECO:0000256" key="2">
    <source>
        <dbReference type="ARBA" id="ARBA00006127"/>
    </source>
</evidence>
<sequence>MRFILINILFFCVSRNANGMRLETLKKCCTVGENYSTSGMDCKTFKPPIANVEKRYEAACLRTVDVCCKKKLKEGQCNLGITDAKQGACGDEDGERKDCCEACSVGISMGKAGEPCVDSYGLGEGFVKCCEEPESIPSTTSSSTTTSTSTTTIKPTSEADLDPDKLENLDTICDSDVCAQLCEVTESSYKCSCYPNYVLMGDGVSCRPLKKAQRKGSRCDLNNPCDQRCVDTGTAIKCECDDGYSLGSDHQTCEDIDECAMNLHDCQKGEECINDVGSFSCIATEIDEDPFQACPKGYHFSGTTNKCEDINECEFDIVCERPKTCENTMGSYVCKGDDRELCPSGYHFNGTINDCSDIDECLTDEHNCNKDSQVCLNTKGNYTCQDKASKKHCPPGFKNNASTGSCEDIDECNESDDLCKSGEVCVNEPGGYKCANKVTTTTPRTFSTRFPTKPIKPVPKAFCQKGFEHNGVGCHDIDECESNPCDSTQECVNQPGSYTCNCKIGYTKDPVLGAACVDINECLLGNHDCSFTQRCDNSPGSYVCNRIVGCGTGYTFNYGSGLCEDDDECALNLHNCDLMGPGLICKNLLGTYICEKPATPKPKTTPRNPFYNYYTSTARSNPTTTRPTSKPITTRYYNPVTTKSTPRVYPNYYTQTTTIRQTTTPFYSRYYTTTSSTTTPKPTIYFVPTTPPWIYHRPQSNNNVYVQTRFYNIPDVPNTEKPIIMQNSNCLPGYRKNARGVCEDINECLSNPCEATQKCININGSFRCSDTLICKVGYEPNDAGSKCVDINECSRGTHTCHHTQICKNGQGYYTCECPLGYHIDKATFSCVDMDECKHYRPCLPYALCENTPGSYRCTCKDGFKREGPDCIDIDECKETTGLCSQKCLNQWGSYRCACNSGFKLNPDNRTCSDIDECEKYKDKNICMHKCQNIPGSYACECPSGYRLGNDRKVCIDINECSENACNPHESCINIGGGYKCYPIECPPGYHKDSSVKSICKRIKNYCDPRTTECQLMPEQYSYQYITIVSDIPLLDEPIQLFQISGPSWSQARVDFSLSLLDVDCPHQKRIDLENYFKKEVEGSIMRLYLTRSPTGPQEATLQIDMKLYNGNAIIGNIVVYIVVIVSEFPF</sequence>
<dbReference type="PROSITE" id="PS01187">
    <property type="entry name" value="EGF_CA"/>
    <property type="match status" value="5"/>
</dbReference>
<dbReference type="InterPro" id="IPR018097">
    <property type="entry name" value="EGF_Ca-bd_CS"/>
</dbReference>
<dbReference type="GO" id="GO:0005509">
    <property type="term" value="F:calcium ion binding"/>
    <property type="evidence" value="ECO:0007669"/>
    <property type="project" value="InterPro"/>
</dbReference>
<dbReference type="Pfam" id="PF22914">
    <property type="entry name" value="Fibulin_C"/>
    <property type="match status" value="1"/>
</dbReference>
<comment type="caution">
    <text evidence="11">Lacks conserved residue(s) required for the propagation of feature annotation.</text>
</comment>
<dbReference type="InterPro" id="IPR009030">
    <property type="entry name" value="Growth_fac_rcpt_cys_sf"/>
</dbReference>
<protein>
    <recommendedName>
        <fullName evidence="14">EGF-like domain-containing protein</fullName>
    </recommendedName>
</protein>
<keyword evidence="6 13" id="KW-0732">Signal</keyword>
<proteinExistence type="inferred from homology"/>
<evidence type="ECO:0000256" key="1">
    <source>
        <dbReference type="ARBA" id="ARBA00004498"/>
    </source>
</evidence>
<feature type="region of interest" description="Disordered" evidence="12">
    <location>
        <begin position="135"/>
        <end position="163"/>
    </location>
</feature>
<evidence type="ECO:0000256" key="13">
    <source>
        <dbReference type="SAM" id="SignalP"/>
    </source>
</evidence>
<dbReference type="InterPro" id="IPR026823">
    <property type="entry name" value="cEGF"/>
</dbReference>
<dbReference type="InterPro" id="IPR000152">
    <property type="entry name" value="EGF-type_Asp/Asn_hydroxyl_site"/>
</dbReference>
<dbReference type="InterPro" id="IPR055088">
    <property type="entry name" value="Fibulin_C"/>
</dbReference>
<keyword evidence="5 11" id="KW-0245">EGF-like domain</keyword>
<dbReference type="SUPFAM" id="SSF57196">
    <property type="entry name" value="EGF/Laminin"/>
    <property type="match status" value="3"/>
</dbReference>
<evidence type="ECO:0000256" key="3">
    <source>
        <dbReference type="ARBA" id="ARBA00022525"/>
    </source>
</evidence>
<organism evidence="15 16">
    <name type="scientific">Brassicogethes aeneus</name>
    <name type="common">Rape pollen beetle</name>
    <name type="synonym">Meligethes aeneus</name>
    <dbReference type="NCBI Taxonomy" id="1431903"/>
    <lineage>
        <taxon>Eukaryota</taxon>
        <taxon>Metazoa</taxon>
        <taxon>Ecdysozoa</taxon>
        <taxon>Arthropoda</taxon>
        <taxon>Hexapoda</taxon>
        <taxon>Insecta</taxon>
        <taxon>Pterygota</taxon>
        <taxon>Neoptera</taxon>
        <taxon>Endopterygota</taxon>
        <taxon>Coleoptera</taxon>
        <taxon>Polyphaga</taxon>
        <taxon>Cucujiformia</taxon>
        <taxon>Nitidulidae</taxon>
        <taxon>Meligethinae</taxon>
        <taxon>Brassicogethes</taxon>
    </lineage>
</organism>
<feature type="compositionally biased region" description="Low complexity" evidence="12">
    <location>
        <begin position="135"/>
        <end position="156"/>
    </location>
</feature>
<evidence type="ECO:0000256" key="4">
    <source>
        <dbReference type="ARBA" id="ARBA00022530"/>
    </source>
</evidence>
<keyword evidence="7" id="KW-0677">Repeat</keyword>
<keyword evidence="10" id="KW-0325">Glycoprotein</keyword>
<comment type="subcellular location">
    <subcellularLocation>
        <location evidence="1">Secreted</location>
        <location evidence="1">Extracellular space</location>
        <location evidence="1">Extracellular matrix</location>
    </subcellularLocation>
</comment>
<keyword evidence="8" id="KW-0106">Calcium</keyword>
<dbReference type="SMART" id="SM00179">
    <property type="entry name" value="EGF_CA"/>
    <property type="match status" value="14"/>
</dbReference>
<dbReference type="CDD" id="cd00054">
    <property type="entry name" value="EGF_CA"/>
    <property type="match status" value="6"/>
</dbReference>
<evidence type="ECO:0000256" key="12">
    <source>
        <dbReference type="SAM" id="MobiDB-lite"/>
    </source>
</evidence>
<dbReference type="EMBL" id="OV121139">
    <property type="protein sequence ID" value="CAH0562249.1"/>
    <property type="molecule type" value="Genomic_DNA"/>
</dbReference>
<feature type="domain" description="EGF-like" evidence="14">
    <location>
        <begin position="476"/>
        <end position="509"/>
    </location>
</feature>